<dbReference type="PANTHER" id="PTHR42673:SF4">
    <property type="entry name" value="MALEYLACETOACETATE ISOMERASE"/>
    <property type="match status" value="1"/>
</dbReference>
<dbReference type="SUPFAM" id="SSF52833">
    <property type="entry name" value="Thioredoxin-like"/>
    <property type="match status" value="1"/>
</dbReference>
<dbReference type="PROSITE" id="PS50405">
    <property type="entry name" value="GST_CTER"/>
    <property type="match status" value="1"/>
</dbReference>
<dbReference type="InterPro" id="IPR034330">
    <property type="entry name" value="GST_Zeta_C"/>
</dbReference>
<reference evidence="4" key="2">
    <citation type="journal article" date="2023" name="ISME Commun">
        <title>Characterization of a bloom-associated alphaproteobacterial lineage, 'Candidatus Phycosocius': insights into freshwater algal-bacterial interactions.</title>
        <authorList>
            <person name="Tanabe Y."/>
            <person name="Yamaguchi H."/>
            <person name="Yoshida M."/>
            <person name="Kai A."/>
            <person name="Okazaki Y."/>
        </authorList>
    </citation>
    <scope>NUCLEOTIDE SEQUENCE</scope>
    <source>
        <strain evidence="4">BOTRYCO-1</strain>
    </source>
</reference>
<dbReference type="SFLD" id="SFLDG00358">
    <property type="entry name" value="Main_(cytGST)"/>
    <property type="match status" value="1"/>
</dbReference>
<evidence type="ECO:0000313" key="4">
    <source>
        <dbReference type="EMBL" id="GIU67687.1"/>
    </source>
</evidence>
<gene>
    <name evidence="4" type="ORF">PsB1_1841</name>
</gene>
<feature type="domain" description="GST N-terminal" evidence="2">
    <location>
        <begin position="1"/>
        <end position="81"/>
    </location>
</feature>
<organism evidence="4 5">
    <name type="scientific">Candidatus Phycosocius spiralis</name>
    <dbReference type="NCBI Taxonomy" id="2815099"/>
    <lineage>
        <taxon>Bacteria</taxon>
        <taxon>Pseudomonadati</taxon>
        <taxon>Pseudomonadota</taxon>
        <taxon>Alphaproteobacteria</taxon>
        <taxon>Caulobacterales</taxon>
        <taxon>Caulobacterales incertae sedis</taxon>
        <taxon>Candidatus Phycosocius</taxon>
    </lineage>
</organism>
<dbReference type="SUPFAM" id="SSF47616">
    <property type="entry name" value="GST C-terminal domain-like"/>
    <property type="match status" value="1"/>
</dbReference>
<dbReference type="PANTHER" id="PTHR42673">
    <property type="entry name" value="MALEYLACETOACETATE ISOMERASE"/>
    <property type="match status" value="1"/>
</dbReference>
<dbReference type="InterPro" id="IPR010987">
    <property type="entry name" value="Glutathione-S-Trfase_C-like"/>
</dbReference>
<sequence length="220" mass="24542">MIELHAYSHSSASYRVRIALALKGIGVTHHSVCLRANDHQSTVYLDLNPQGRVPALVTEEGVLTQSLAIVDWLEEFYPRPSLYPQDPWQRSLCRAFAHVIASDIFPLQNLNVRRKLADDFGADEARVTQWCADWIAQGFGALEKETANRGWSPGQGYLYGQEPTLADICLVPQMNNARRFGVDLTMFPLLVRADAQARVHPAFLSTAPETQIDSQNLNPG</sequence>
<evidence type="ECO:0000313" key="5">
    <source>
        <dbReference type="Proteomes" id="UP001161064"/>
    </source>
</evidence>
<dbReference type="InterPro" id="IPR005955">
    <property type="entry name" value="GST_Zeta"/>
</dbReference>
<protein>
    <submittedName>
        <fullName evidence="4">Maleylacetoacetate isomerase</fullName>
    </submittedName>
</protein>
<dbReference type="InterPro" id="IPR036249">
    <property type="entry name" value="Thioredoxin-like_sf"/>
</dbReference>
<evidence type="ECO:0000259" key="3">
    <source>
        <dbReference type="PROSITE" id="PS50405"/>
    </source>
</evidence>
<dbReference type="NCBIfam" id="TIGR01262">
    <property type="entry name" value="maiA"/>
    <property type="match status" value="1"/>
</dbReference>
<dbReference type="EMBL" id="BPFZ01000012">
    <property type="protein sequence ID" value="GIU67687.1"/>
    <property type="molecule type" value="Genomic_DNA"/>
</dbReference>
<dbReference type="CDD" id="cd03191">
    <property type="entry name" value="GST_C_Zeta"/>
    <property type="match status" value="1"/>
</dbReference>
<dbReference type="RefSeq" id="WP_284360666.1">
    <property type="nucleotide sequence ID" value="NZ_BPFZ01000012.1"/>
</dbReference>
<comment type="caution">
    <text evidence="4">The sequence shown here is derived from an EMBL/GenBank/DDBJ whole genome shotgun (WGS) entry which is preliminary data.</text>
</comment>
<dbReference type="PROSITE" id="PS50404">
    <property type="entry name" value="GST_NTER"/>
    <property type="match status" value="1"/>
</dbReference>
<dbReference type="Gene3D" id="1.20.1050.10">
    <property type="match status" value="1"/>
</dbReference>
<dbReference type="GO" id="GO:0016853">
    <property type="term" value="F:isomerase activity"/>
    <property type="evidence" value="ECO:0007669"/>
    <property type="project" value="UniProtKB-KW"/>
</dbReference>
<evidence type="ECO:0000259" key="2">
    <source>
        <dbReference type="PROSITE" id="PS50404"/>
    </source>
</evidence>
<dbReference type="InterPro" id="IPR040079">
    <property type="entry name" value="Glutathione_S-Trfase"/>
</dbReference>
<dbReference type="Proteomes" id="UP001161064">
    <property type="component" value="Unassembled WGS sequence"/>
</dbReference>
<reference evidence="4" key="1">
    <citation type="submission" date="2021-05" db="EMBL/GenBank/DDBJ databases">
        <authorList>
            <person name="Tanabe Y."/>
        </authorList>
    </citation>
    <scope>NUCLEOTIDE SEQUENCE</scope>
    <source>
        <strain evidence="4">BOTRYCO-1</strain>
    </source>
</reference>
<accession>A0ABQ4PXD4</accession>
<dbReference type="Pfam" id="PF13417">
    <property type="entry name" value="GST_N_3"/>
    <property type="match status" value="1"/>
</dbReference>
<proteinExistence type="inferred from homology"/>
<evidence type="ECO:0000256" key="1">
    <source>
        <dbReference type="ARBA" id="ARBA00010007"/>
    </source>
</evidence>
<feature type="domain" description="GST C-terminal" evidence="3">
    <location>
        <begin position="86"/>
        <end position="216"/>
    </location>
</feature>
<dbReference type="SFLD" id="SFLDS00019">
    <property type="entry name" value="Glutathione_Transferase_(cytos"/>
    <property type="match status" value="1"/>
</dbReference>
<name>A0ABQ4PXD4_9PROT</name>
<dbReference type="InterPro" id="IPR004045">
    <property type="entry name" value="Glutathione_S-Trfase_N"/>
</dbReference>
<keyword evidence="4" id="KW-0413">Isomerase</keyword>
<dbReference type="Gene3D" id="3.40.30.10">
    <property type="entry name" value="Glutaredoxin"/>
    <property type="match status" value="1"/>
</dbReference>
<keyword evidence="5" id="KW-1185">Reference proteome</keyword>
<comment type="similarity">
    <text evidence="1">Belongs to the GST superfamily. Zeta family.</text>
</comment>
<dbReference type="InterPro" id="IPR036282">
    <property type="entry name" value="Glutathione-S-Trfase_C_sf"/>
</dbReference>